<keyword evidence="2" id="KW-1133">Transmembrane helix</keyword>
<evidence type="ECO:0000313" key="3">
    <source>
        <dbReference type="EMBL" id="GIY82033.1"/>
    </source>
</evidence>
<feature type="compositionally biased region" description="Polar residues" evidence="1">
    <location>
        <begin position="76"/>
        <end position="89"/>
    </location>
</feature>
<keyword evidence="2" id="KW-0812">Transmembrane</keyword>
<dbReference type="EMBL" id="BPLR01016200">
    <property type="protein sequence ID" value="GIY82033.1"/>
    <property type="molecule type" value="Genomic_DNA"/>
</dbReference>
<name>A0AAV4WIB4_CAEEX</name>
<sequence>MGRRFISGVVLTRSLENESANGKEYGRMKIGSFIVFNFSLIGSFFFSLQVLKKLCNGIKDTLQKIYENFEEEIKNSESSPEETPSQRNGDVQDGVGRLFSGAQELLQSEPIDYPFVLISNWNPSQKFIVECVQKDLNTVPKTQLCEEQSMSSNEIKRSCTEKSIHETLVFHKKESYSSPKLPCVQNSSSSDSASTKSKRVLSSSDTELNATAETEVCKNKLKKSSSSQQISAESGRCIGMKDTSQSREELECSDNCNSVGKDSAPKSKRMKSSDTMETKARSLFADSKSGTPVNKDISSVLPFNFMSNVNAESKIFGRLLQAKEPKDLSLSRDSSATETREDNETATQNVKTLEELSKEKYDSQLKSHTCPSFETSDFVFETEPSATEEIGVIENHGVCNEKHPEIVSNTLSNEDFAFLRDNFSFGMTKTEEDECSKITKKTACFESSAVGKPSIDGKTIHELTGETIKYINILSGL</sequence>
<comment type="caution">
    <text evidence="3">The sequence shown here is derived from an EMBL/GenBank/DDBJ whole genome shotgun (WGS) entry which is preliminary data.</text>
</comment>
<evidence type="ECO:0000256" key="1">
    <source>
        <dbReference type="SAM" id="MobiDB-lite"/>
    </source>
</evidence>
<dbReference type="AlphaFoldDB" id="A0AAV4WIB4"/>
<evidence type="ECO:0000256" key="2">
    <source>
        <dbReference type="SAM" id="Phobius"/>
    </source>
</evidence>
<feature type="region of interest" description="Disordered" evidence="1">
    <location>
        <begin position="326"/>
        <end position="347"/>
    </location>
</feature>
<keyword evidence="2" id="KW-0472">Membrane</keyword>
<dbReference type="Proteomes" id="UP001054945">
    <property type="component" value="Unassembled WGS sequence"/>
</dbReference>
<evidence type="ECO:0000313" key="4">
    <source>
        <dbReference type="Proteomes" id="UP001054945"/>
    </source>
</evidence>
<feature type="compositionally biased region" description="Basic and acidic residues" evidence="1">
    <location>
        <begin position="271"/>
        <end position="280"/>
    </location>
</feature>
<protein>
    <submittedName>
        <fullName evidence="3">Uncharacterized protein</fullName>
    </submittedName>
</protein>
<reference evidence="3 4" key="1">
    <citation type="submission" date="2021-06" db="EMBL/GenBank/DDBJ databases">
        <title>Caerostris extrusa draft genome.</title>
        <authorList>
            <person name="Kono N."/>
            <person name="Arakawa K."/>
        </authorList>
    </citation>
    <scope>NUCLEOTIDE SEQUENCE [LARGE SCALE GENOMIC DNA]</scope>
</reference>
<gene>
    <name evidence="3" type="ORF">CEXT_153041</name>
</gene>
<feature type="region of interest" description="Disordered" evidence="1">
    <location>
        <begin position="223"/>
        <end position="289"/>
    </location>
</feature>
<feature type="region of interest" description="Disordered" evidence="1">
    <location>
        <begin position="73"/>
        <end position="93"/>
    </location>
</feature>
<organism evidence="3 4">
    <name type="scientific">Caerostris extrusa</name>
    <name type="common">Bark spider</name>
    <name type="synonym">Caerostris bankana</name>
    <dbReference type="NCBI Taxonomy" id="172846"/>
    <lineage>
        <taxon>Eukaryota</taxon>
        <taxon>Metazoa</taxon>
        <taxon>Ecdysozoa</taxon>
        <taxon>Arthropoda</taxon>
        <taxon>Chelicerata</taxon>
        <taxon>Arachnida</taxon>
        <taxon>Araneae</taxon>
        <taxon>Araneomorphae</taxon>
        <taxon>Entelegynae</taxon>
        <taxon>Araneoidea</taxon>
        <taxon>Araneidae</taxon>
        <taxon>Caerostris</taxon>
    </lineage>
</organism>
<proteinExistence type="predicted"/>
<feature type="region of interest" description="Disordered" evidence="1">
    <location>
        <begin position="178"/>
        <end position="206"/>
    </location>
</feature>
<accession>A0AAV4WIB4</accession>
<feature type="transmembrane region" description="Helical" evidence="2">
    <location>
        <begin position="30"/>
        <end position="51"/>
    </location>
</feature>
<keyword evidence="4" id="KW-1185">Reference proteome</keyword>